<dbReference type="GO" id="GO:0001709">
    <property type="term" value="P:cell fate determination"/>
    <property type="evidence" value="ECO:0007669"/>
    <property type="project" value="TreeGrafter"/>
</dbReference>
<reference evidence="3" key="1">
    <citation type="journal article" date="2016" name="Nat. Genet.">
        <title>A high-quality carrot genome assembly provides new insights into carotenoid accumulation and asterid genome evolution.</title>
        <authorList>
            <person name="Iorizzo M."/>
            <person name="Ellison S."/>
            <person name="Senalik D."/>
            <person name="Zeng P."/>
            <person name="Satapoomin P."/>
            <person name="Huang J."/>
            <person name="Bowman M."/>
            <person name="Iovene M."/>
            <person name="Sanseverino W."/>
            <person name="Cavagnaro P."/>
            <person name="Yildiz M."/>
            <person name="Macko-Podgorni A."/>
            <person name="Moranska E."/>
            <person name="Grzebelus E."/>
            <person name="Grzebelus D."/>
            <person name="Ashrafi H."/>
            <person name="Zheng Z."/>
            <person name="Cheng S."/>
            <person name="Spooner D."/>
            <person name="Van Deynze A."/>
            <person name="Simon P."/>
        </authorList>
    </citation>
    <scope>NUCLEOTIDE SEQUENCE [LARGE SCALE GENOMIC DNA]</scope>
    <source>
        <tissue evidence="3">Leaf</tissue>
    </source>
</reference>
<proteinExistence type="predicted"/>
<dbReference type="Proteomes" id="UP000077755">
    <property type="component" value="Chromosome 4"/>
</dbReference>
<keyword evidence="5" id="KW-1185">Reference proteome</keyword>
<reference evidence="4" key="2">
    <citation type="submission" date="2022-03" db="EMBL/GenBank/DDBJ databases">
        <title>Draft title - Genomic analysis of global carrot germplasm unveils the trajectory of domestication and the origin of high carotenoid orange carrot.</title>
        <authorList>
            <person name="Iorizzo M."/>
            <person name="Ellison S."/>
            <person name="Senalik D."/>
            <person name="Macko-Podgorni A."/>
            <person name="Grzebelus D."/>
            <person name="Bostan H."/>
            <person name="Rolling W."/>
            <person name="Curaba J."/>
            <person name="Simon P."/>
        </authorList>
    </citation>
    <scope>NUCLEOTIDE SEQUENCE</scope>
    <source>
        <tissue evidence="4">Leaf</tissue>
    </source>
</reference>
<dbReference type="PANTHER" id="PTHR33184:SF72">
    <property type="entry name" value="BETA-1,3-N-ACETYLGLUCOSAMINYLTRANSFERASE FAMILY PROTEIN"/>
    <property type="match status" value="1"/>
</dbReference>
<dbReference type="AlphaFoldDB" id="A0A164ZZ14"/>
<dbReference type="OMA" id="CRCTFGD"/>
<dbReference type="PANTHER" id="PTHR33184">
    <property type="entry name" value="PROTEIN TAPETUM DETERMINANT 1-LIKE-RELATED"/>
    <property type="match status" value="1"/>
</dbReference>
<evidence type="ECO:0000313" key="3">
    <source>
        <dbReference type="EMBL" id="KZM96648.1"/>
    </source>
</evidence>
<dbReference type="EMBL" id="CP093346">
    <property type="protein sequence ID" value="WOG95389.1"/>
    <property type="molecule type" value="Genomic_DNA"/>
</dbReference>
<feature type="chain" id="PRO_5007855106" evidence="2">
    <location>
        <begin position="22"/>
        <end position="120"/>
    </location>
</feature>
<gene>
    <name evidence="3" type="ORF">DCAR_015990</name>
    <name evidence="4" type="ORF">DCAR_0414705</name>
</gene>
<sequence length="120" mass="14017">MVKYYFFTIFLFILVTNECWGCSNEDVKVIIGPSGRQVQWKPEWTVIVFNSCTCPVGRIYLSCPEFDTVEPINPSMFLRIRDGRCLINQGNVLLPKTFIRFSYPWDTKFNLPVKYSTPQC</sequence>
<accession>A0A164ZZ14</accession>
<dbReference type="Pfam" id="PF24068">
    <property type="entry name" value="TPD1_C"/>
    <property type="match status" value="1"/>
</dbReference>
<dbReference type="InterPro" id="IPR040361">
    <property type="entry name" value="TPD1"/>
</dbReference>
<dbReference type="EMBL" id="LNRQ01000004">
    <property type="protein sequence ID" value="KZM96648.1"/>
    <property type="molecule type" value="Genomic_DNA"/>
</dbReference>
<organism evidence="3">
    <name type="scientific">Daucus carota subsp. sativus</name>
    <name type="common">Carrot</name>
    <dbReference type="NCBI Taxonomy" id="79200"/>
    <lineage>
        <taxon>Eukaryota</taxon>
        <taxon>Viridiplantae</taxon>
        <taxon>Streptophyta</taxon>
        <taxon>Embryophyta</taxon>
        <taxon>Tracheophyta</taxon>
        <taxon>Spermatophyta</taxon>
        <taxon>Magnoliopsida</taxon>
        <taxon>eudicotyledons</taxon>
        <taxon>Gunneridae</taxon>
        <taxon>Pentapetalae</taxon>
        <taxon>asterids</taxon>
        <taxon>campanulids</taxon>
        <taxon>Apiales</taxon>
        <taxon>Apiaceae</taxon>
        <taxon>Apioideae</taxon>
        <taxon>Scandiceae</taxon>
        <taxon>Daucinae</taxon>
        <taxon>Daucus</taxon>
        <taxon>Daucus sect. Daucus</taxon>
    </lineage>
</organism>
<name>A0A164ZZ14_DAUCS</name>
<evidence type="ECO:0000313" key="5">
    <source>
        <dbReference type="Proteomes" id="UP000077755"/>
    </source>
</evidence>
<dbReference type="STRING" id="79200.A0A164ZZ14"/>
<evidence type="ECO:0000313" key="4">
    <source>
        <dbReference type="EMBL" id="WOG95389.1"/>
    </source>
</evidence>
<protein>
    <submittedName>
        <fullName evidence="3">Uncharacterized protein</fullName>
    </submittedName>
</protein>
<evidence type="ECO:0000256" key="2">
    <source>
        <dbReference type="SAM" id="SignalP"/>
    </source>
</evidence>
<feature type="signal peptide" evidence="2">
    <location>
        <begin position="1"/>
        <end position="21"/>
    </location>
</feature>
<dbReference type="Gramene" id="KZM96648">
    <property type="protein sequence ID" value="KZM96648"/>
    <property type="gene ID" value="DCAR_015990"/>
</dbReference>
<keyword evidence="1 2" id="KW-0732">Signal</keyword>
<evidence type="ECO:0000256" key="1">
    <source>
        <dbReference type="ARBA" id="ARBA00022729"/>
    </source>
</evidence>